<gene>
    <name evidence="1" type="ORF">BEP19_07760</name>
</gene>
<name>A0A419SK59_9BACL</name>
<keyword evidence="2" id="KW-1185">Reference proteome</keyword>
<dbReference type="RefSeq" id="WP_120189571.1">
    <property type="nucleotide sequence ID" value="NZ_MCHY01000008.1"/>
</dbReference>
<dbReference type="AlphaFoldDB" id="A0A419SK59"/>
<dbReference type="InterPro" id="IPR025619">
    <property type="entry name" value="YlzJ"/>
</dbReference>
<protein>
    <submittedName>
        <fullName evidence="1">Uncharacterized protein</fullName>
    </submittedName>
</protein>
<evidence type="ECO:0000313" key="2">
    <source>
        <dbReference type="Proteomes" id="UP000284219"/>
    </source>
</evidence>
<sequence length="73" mass="8488">MIIYSVMPMEAIMKNMDNVDYQYTETEVDGVQMVVEHYPQSAEAKIVRLLSPNPQDYLNPKFSPGQTIYFRPN</sequence>
<dbReference type="Pfam" id="PF14035">
    <property type="entry name" value="YlzJ"/>
    <property type="match status" value="1"/>
</dbReference>
<reference evidence="1 2" key="1">
    <citation type="submission" date="2016-08" db="EMBL/GenBank/DDBJ databases">
        <title>Novel Firmicute Genomes.</title>
        <authorList>
            <person name="Poppleton D.I."/>
            <person name="Gribaldo S."/>
        </authorList>
    </citation>
    <scope>NUCLEOTIDE SEQUENCE [LARGE SCALE GENOMIC DNA]</scope>
    <source>
        <strain evidence="1 2">RAOx-1</strain>
    </source>
</reference>
<dbReference type="EMBL" id="MCHY01000008">
    <property type="protein sequence ID" value="RKD24288.1"/>
    <property type="molecule type" value="Genomic_DNA"/>
</dbReference>
<organism evidence="1 2">
    <name type="scientific">Ammoniphilus oxalaticus</name>
    <dbReference type="NCBI Taxonomy" id="66863"/>
    <lineage>
        <taxon>Bacteria</taxon>
        <taxon>Bacillati</taxon>
        <taxon>Bacillota</taxon>
        <taxon>Bacilli</taxon>
        <taxon>Bacillales</taxon>
        <taxon>Paenibacillaceae</taxon>
        <taxon>Aneurinibacillus group</taxon>
        <taxon>Ammoniphilus</taxon>
    </lineage>
</organism>
<proteinExistence type="predicted"/>
<dbReference type="Proteomes" id="UP000284219">
    <property type="component" value="Unassembled WGS sequence"/>
</dbReference>
<accession>A0A419SK59</accession>
<comment type="caution">
    <text evidence="1">The sequence shown here is derived from an EMBL/GenBank/DDBJ whole genome shotgun (WGS) entry which is preliminary data.</text>
</comment>
<dbReference type="OrthoDB" id="1683573at2"/>
<evidence type="ECO:0000313" key="1">
    <source>
        <dbReference type="EMBL" id="RKD24288.1"/>
    </source>
</evidence>